<dbReference type="GO" id="GO:0033971">
    <property type="term" value="F:hydroxyisourate hydrolase activity"/>
    <property type="evidence" value="ECO:0007669"/>
    <property type="project" value="UniProtKB-EC"/>
</dbReference>
<dbReference type="PANTHER" id="PTHR10395">
    <property type="entry name" value="URICASE AND TRANSTHYRETIN-RELATED"/>
    <property type="match status" value="1"/>
</dbReference>
<keyword evidence="5 8" id="KW-0659">Purine metabolism</keyword>
<evidence type="ECO:0000259" key="10">
    <source>
        <dbReference type="SMART" id="SM00095"/>
    </source>
</evidence>
<evidence type="ECO:0000256" key="4">
    <source>
        <dbReference type="ARBA" id="ARBA00011881"/>
    </source>
</evidence>
<dbReference type="PANTHER" id="PTHR10395:SF7">
    <property type="entry name" value="5-HYDROXYISOURATE HYDROLASE"/>
    <property type="match status" value="1"/>
</dbReference>
<evidence type="ECO:0000256" key="6">
    <source>
        <dbReference type="ARBA" id="ARBA00022801"/>
    </source>
</evidence>
<gene>
    <name evidence="11" type="primary">uraH</name>
    <name evidence="11" type="ORF">ER308_09425</name>
</gene>
<dbReference type="PRINTS" id="PR00189">
    <property type="entry name" value="TRNSTHYRETIN"/>
</dbReference>
<evidence type="ECO:0000313" key="12">
    <source>
        <dbReference type="Proteomes" id="UP000291469"/>
    </source>
</evidence>
<evidence type="ECO:0000256" key="3">
    <source>
        <dbReference type="ARBA" id="ARBA00009850"/>
    </source>
</evidence>
<evidence type="ECO:0000256" key="5">
    <source>
        <dbReference type="ARBA" id="ARBA00022631"/>
    </source>
</evidence>
<evidence type="ECO:0000256" key="9">
    <source>
        <dbReference type="SAM" id="MobiDB-lite"/>
    </source>
</evidence>
<evidence type="ECO:0000256" key="7">
    <source>
        <dbReference type="PIRSR" id="PIRSR600895-51"/>
    </source>
</evidence>
<dbReference type="InterPro" id="IPR014306">
    <property type="entry name" value="Hydroxyisourate_hydrolase"/>
</dbReference>
<feature type="region of interest" description="Disordered" evidence="9">
    <location>
        <begin position="1"/>
        <end position="38"/>
    </location>
</feature>
<feature type="binding site" evidence="7">
    <location>
        <position position="44"/>
    </location>
    <ligand>
        <name>substrate</name>
    </ligand>
</feature>
<comment type="function">
    <text evidence="2">Catalyzes the hydrolysis of 5-hydroxyisourate (HIU) to 2-oxo-4-hydroxy-4-carboxy-5-ureidoimidazoline (OHCU).</text>
</comment>
<organism evidence="11 12">
    <name type="scientific">Egibacter rhizosphaerae</name>
    <dbReference type="NCBI Taxonomy" id="1670831"/>
    <lineage>
        <taxon>Bacteria</taxon>
        <taxon>Bacillati</taxon>
        <taxon>Actinomycetota</taxon>
        <taxon>Nitriliruptoria</taxon>
        <taxon>Egibacterales</taxon>
        <taxon>Egibacteraceae</taxon>
        <taxon>Egibacter</taxon>
    </lineage>
</organism>
<evidence type="ECO:0000256" key="2">
    <source>
        <dbReference type="ARBA" id="ARBA00002704"/>
    </source>
</evidence>
<feature type="binding site" evidence="7">
    <location>
        <position position="108"/>
    </location>
    <ligand>
        <name>substrate</name>
    </ligand>
</feature>
<keyword evidence="12" id="KW-1185">Reference proteome</keyword>
<dbReference type="InterPro" id="IPR023416">
    <property type="entry name" value="Transthyretin/HIU_hydrolase_d"/>
</dbReference>
<dbReference type="EMBL" id="CP036402">
    <property type="protein sequence ID" value="QBI19748.1"/>
    <property type="molecule type" value="Genomic_DNA"/>
</dbReference>
<dbReference type="SMART" id="SM00095">
    <property type="entry name" value="TR_THY"/>
    <property type="match status" value="1"/>
</dbReference>
<dbReference type="Proteomes" id="UP000291469">
    <property type="component" value="Chromosome"/>
</dbReference>
<dbReference type="PROSITE" id="PS00768">
    <property type="entry name" value="TRANSTHYRETIN_1"/>
    <property type="match status" value="1"/>
</dbReference>
<comment type="similarity">
    <text evidence="3 8">Belongs to the transthyretin family. 5-hydroxyisourate hydrolase subfamily.</text>
</comment>
<feature type="binding site" evidence="7">
    <location>
        <position position="6"/>
    </location>
    <ligand>
        <name>substrate</name>
    </ligand>
</feature>
<dbReference type="AlphaFoldDB" id="A0A411YEV3"/>
<evidence type="ECO:0000256" key="1">
    <source>
        <dbReference type="ARBA" id="ARBA00001043"/>
    </source>
</evidence>
<dbReference type="RefSeq" id="WP_131154745.1">
    <property type="nucleotide sequence ID" value="NZ_CP036402.1"/>
</dbReference>
<comment type="catalytic activity">
    <reaction evidence="1 8">
        <text>5-hydroxyisourate + H2O = 5-hydroxy-2-oxo-4-ureido-2,5-dihydro-1H-imidazole-5-carboxylate + H(+)</text>
        <dbReference type="Rhea" id="RHEA:23736"/>
        <dbReference type="ChEBI" id="CHEBI:15377"/>
        <dbReference type="ChEBI" id="CHEBI:15378"/>
        <dbReference type="ChEBI" id="CHEBI:18072"/>
        <dbReference type="ChEBI" id="CHEBI:58639"/>
        <dbReference type="EC" id="3.5.2.17"/>
    </reaction>
</comment>
<dbReference type="NCBIfam" id="TIGR02962">
    <property type="entry name" value="hdxy_isourate"/>
    <property type="match status" value="1"/>
</dbReference>
<dbReference type="Gene3D" id="2.60.40.180">
    <property type="entry name" value="Transthyretin/hydroxyisourate hydrolase domain"/>
    <property type="match status" value="1"/>
</dbReference>
<dbReference type="EC" id="3.5.2.17" evidence="8"/>
<sequence>MSLSTHVLDTARGRPAPGLQVTCERRDGDGWQHLTTRETNDDGRIGDLLGREELTAGVHRLTFATGAWAAAHGRETFWPEVTVTFEIAAPDEHHHVPLLLSPFGYSTYRGS</sequence>
<dbReference type="GO" id="GO:0006144">
    <property type="term" value="P:purine nucleobase metabolic process"/>
    <property type="evidence" value="ECO:0007669"/>
    <property type="project" value="UniProtKB-KW"/>
</dbReference>
<dbReference type="InterPro" id="IPR023418">
    <property type="entry name" value="Thyroxine_BS"/>
</dbReference>
<dbReference type="SUPFAM" id="SSF49472">
    <property type="entry name" value="Transthyretin (synonym: prealbumin)"/>
    <property type="match status" value="1"/>
</dbReference>
<evidence type="ECO:0000256" key="8">
    <source>
        <dbReference type="RuleBase" id="RU361270"/>
    </source>
</evidence>
<proteinExistence type="inferred from homology"/>
<dbReference type="InterPro" id="IPR000895">
    <property type="entry name" value="Transthyretin/HIU_hydrolase"/>
</dbReference>
<dbReference type="KEGG" id="erz:ER308_09425"/>
<keyword evidence="6 8" id="KW-0378">Hydrolase</keyword>
<comment type="subunit">
    <text evidence="4 8">Homotetramer.</text>
</comment>
<dbReference type="CDD" id="cd05822">
    <property type="entry name" value="TLP_HIUase"/>
    <property type="match status" value="1"/>
</dbReference>
<accession>A0A411YEV3</accession>
<reference evidence="11 12" key="1">
    <citation type="submission" date="2019-01" db="EMBL/GenBank/DDBJ databases">
        <title>Egibacter rhizosphaerae EGI 80759T.</title>
        <authorList>
            <person name="Chen D.-D."/>
            <person name="Tian Y."/>
            <person name="Jiao J.-Y."/>
            <person name="Zhang X.-T."/>
            <person name="Zhang Y.-G."/>
            <person name="Zhang Y."/>
            <person name="Xiao M."/>
            <person name="Shu W.-S."/>
            <person name="Li W.-J."/>
        </authorList>
    </citation>
    <scope>NUCLEOTIDE SEQUENCE [LARGE SCALE GENOMIC DNA]</scope>
    <source>
        <strain evidence="11 12">EGI 80759</strain>
    </source>
</reference>
<protein>
    <recommendedName>
        <fullName evidence="8">5-hydroxyisourate hydrolase</fullName>
        <shortName evidence="8">HIU hydrolase</shortName>
        <shortName evidence="8">HIUHase</shortName>
        <ecNumber evidence="8">3.5.2.17</ecNumber>
    </recommendedName>
</protein>
<feature type="domain" description="Transthyretin/hydroxyisourate hydrolase" evidence="10">
    <location>
        <begin position="1"/>
        <end position="110"/>
    </location>
</feature>
<feature type="compositionally biased region" description="Basic and acidic residues" evidence="9">
    <location>
        <begin position="23"/>
        <end position="38"/>
    </location>
</feature>
<evidence type="ECO:0000313" key="11">
    <source>
        <dbReference type="EMBL" id="QBI19748.1"/>
    </source>
</evidence>
<dbReference type="OrthoDB" id="9792386at2"/>
<name>A0A411YEV3_9ACTN</name>
<dbReference type="InterPro" id="IPR036817">
    <property type="entry name" value="Transthyretin/HIU_hydrolase_sf"/>
</dbReference>
<dbReference type="Pfam" id="PF00576">
    <property type="entry name" value="Transthyretin"/>
    <property type="match status" value="1"/>
</dbReference>